<sequence>MRFSLNESSSQLKAKFQKLINQIKNYPAFAKAILQSI</sequence>
<dbReference type="AlphaFoldDB" id="L7W6X8"/>
<accession>L7W6X8</accession>
<gene>
    <name evidence="1" type="ordered locus">DDD_2308</name>
</gene>
<protein>
    <submittedName>
        <fullName evidence="1">Uncharacterized protein</fullName>
    </submittedName>
</protein>
<name>L7W6X8_NONDD</name>
<dbReference type="STRING" id="592029.DDD_2308"/>
<dbReference type="HOGENOM" id="CLU_3346571_0_0_10"/>
<dbReference type="EMBL" id="CP001397">
    <property type="protein sequence ID" value="AGC77435.1"/>
    <property type="molecule type" value="Genomic_DNA"/>
</dbReference>
<evidence type="ECO:0000313" key="2">
    <source>
        <dbReference type="Proteomes" id="UP000011173"/>
    </source>
</evidence>
<dbReference type="Proteomes" id="UP000011173">
    <property type="component" value="Chromosome"/>
</dbReference>
<organism evidence="1 2">
    <name type="scientific">Nonlabens dokdonensis (strain DSM 17205 / KCTC 12402 / DSW-6)</name>
    <name type="common">Donghaeana dokdonensis</name>
    <dbReference type="NCBI Taxonomy" id="592029"/>
    <lineage>
        <taxon>Bacteria</taxon>
        <taxon>Pseudomonadati</taxon>
        <taxon>Bacteroidota</taxon>
        <taxon>Flavobacteriia</taxon>
        <taxon>Flavobacteriales</taxon>
        <taxon>Flavobacteriaceae</taxon>
        <taxon>Nonlabens</taxon>
    </lineage>
</organism>
<dbReference type="PATRIC" id="fig|592029.3.peg.2284"/>
<evidence type="ECO:0000313" key="1">
    <source>
        <dbReference type="EMBL" id="AGC77435.1"/>
    </source>
</evidence>
<dbReference type="KEGG" id="ndo:DDD_2308"/>
<proteinExistence type="predicted"/>
<reference evidence="1 2" key="1">
    <citation type="journal article" date="2013" name="Genome Biol. Evol.">
        <title>Genomic makeup of the marine flavobacterium Nonlabens (Donghaeana) dokdonensis DSW-6 and identification of a novel class of rhodopsins.</title>
        <authorList>
            <person name="Kwon S.K."/>
            <person name="Kim B.K."/>
            <person name="Song J.Y."/>
            <person name="Kwak M.J."/>
            <person name="Lee C.H."/>
            <person name="Yoon J.H."/>
            <person name="Oh T.K."/>
            <person name="Kim J.F."/>
        </authorList>
    </citation>
    <scope>NUCLEOTIDE SEQUENCE [LARGE SCALE GENOMIC DNA]</scope>
    <source>
        <strain evidence="2">DSM 17205 / KCTC 12402 / DSW-6</strain>
    </source>
</reference>